<sequence>MPVYEYLKTAKSILDKNHNGRFTVPSIHLYPHQWNWDSGFIAIGYSRYDTDRAIQEMVSLFEAQWENGMLPHIVFNPDNLGRYFPEPDFWQTDITPFSNKKHLTSGITQPPVHAYAALKIYENAKDKEKAKQFLRWIYPKLIKLHRYFYLERNPDDNGLIYIRHPWESGMDNSPMWDPVLERIDLSQIKLPPFKRKDNRIIDPEQRPKDEDYQRYIYLVELFKKHRYDERKIFHDCPFIVFDPLFNSVLSVSNEALIKIADIIGEDCRQAEEWYLTTARSMRDILYSKKGKIFYAYDYIEKKQIEVATSAGFMPLFGGVASHSQAVELFEYMDSTSFCKLHEESCLAIPNYDRTREDFSTKNYWRGPVWININWMLYQGLKRYKFKQKAEHLEKTILELPIRFGFYEYFDSVSGAGYGTKDFSWTAALFIDLLYEFAEKEAVRNGMGIYIQSVKNETVLNLDRNRISVYESDEIFREFNYLTDSIIKKYVRNGTVDYKSIKLSPEYKLFQNIAGKLAGFDYPFDRCEEKVSFWINLYNMMVVDFVIKMKLKRSVREVDGFFTKLKYRINGRTFSLKDIESMLTCEDKKEKIVLSLVKGAQSSPPLRYVPPSNIDKTLDKVLKDFINSSEVLILPEKNTVYLSEAFRWYRDIFCEDRNILNFVKIYTVDSRKREFLENRKPKITYIPYDWYLNN</sequence>
<evidence type="ECO:0000313" key="6">
    <source>
        <dbReference type="EMBL" id="MBK3333230.1"/>
    </source>
</evidence>
<evidence type="ECO:0000256" key="3">
    <source>
        <dbReference type="ARBA" id="ARBA00023295"/>
    </source>
</evidence>
<dbReference type="PANTHER" id="PTHR10412">
    <property type="entry name" value="MANNOSYL-OLIGOSACCHARIDE GLUCOSIDASE"/>
    <property type="match status" value="1"/>
</dbReference>
<proteinExistence type="inferred from homology"/>
<dbReference type="InterPro" id="IPR004888">
    <property type="entry name" value="Glycoside_hydrolase_63"/>
</dbReference>
<dbReference type="Gene3D" id="1.50.10.10">
    <property type="match status" value="1"/>
</dbReference>
<name>A0ABS1GK21_9AQUI</name>
<protein>
    <submittedName>
        <fullName evidence="6">DUF547 domain-containing protein</fullName>
    </submittedName>
</protein>
<evidence type="ECO:0000313" key="7">
    <source>
        <dbReference type="Proteomes" id="UP000772812"/>
    </source>
</evidence>
<dbReference type="InterPro" id="IPR012341">
    <property type="entry name" value="6hp_glycosidase-like_sf"/>
</dbReference>
<dbReference type="Pfam" id="PF04784">
    <property type="entry name" value="DUF547"/>
    <property type="match status" value="1"/>
</dbReference>
<feature type="domain" description="DUF547" evidence="4">
    <location>
        <begin position="526"/>
        <end position="625"/>
    </location>
</feature>
<dbReference type="InterPro" id="IPR008928">
    <property type="entry name" value="6-hairpin_glycosidase_sf"/>
</dbReference>
<evidence type="ECO:0000259" key="5">
    <source>
        <dbReference type="Pfam" id="PF22422"/>
    </source>
</evidence>
<comment type="caution">
    <text evidence="6">The sequence shown here is derived from an EMBL/GenBank/DDBJ whole genome shotgun (WGS) entry which is preliminary data.</text>
</comment>
<dbReference type="Proteomes" id="UP000772812">
    <property type="component" value="Unassembled WGS sequence"/>
</dbReference>
<keyword evidence="2" id="KW-0378">Hydrolase</keyword>
<dbReference type="RefSeq" id="WP_200674724.1">
    <property type="nucleotide sequence ID" value="NZ_JAACYA010000002.1"/>
</dbReference>
<dbReference type="InterPro" id="IPR006869">
    <property type="entry name" value="DUF547"/>
</dbReference>
<feature type="domain" description="Mannosylglycerate hydrolase MGH1-like glycoside hydrolase" evidence="5">
    <location>
        <begin position="30"/>
        <end position="425"/>
    </location>
</feature>
<accession>A0ABS1GK21</accession>
<dbReference type="InterPro" id="IPR054491">
    <property type="entry name" value="MGH1-like_GH"/>
</dbReference>
<organism evidence="6 7">
    <name type="scientific">Persephonella atlantica</name>
    <dbReference type="NCBI Taxonomy" id="2699429"/>
    <lineage>
        <taxon>Bacteria</taxon>
        <taxon>Pseudomonadati</taxon>
        <taxon>Aquificota</taxon>
        <taxon>Aquificia</taxon>
        <taxon>Aquificales</taxon>
        <taxon>Hydrogenothermaceae</taxon>
        <taxon>Persephonella</taxon>
    </lineage>
</organism>
<dbReference type="PANTHER" id="PTHR10412:SF11">
    <property type="entry name" value="MANNOSYL-OLIGOSACCHARIDE GLUCOSIDASE"/>
    <property type="match status" value="1"/>
</dbReference>
<evidence type="ECO:0000256" key="1">
    <source>
        <dbReference type="ARBA" id="ARBA00010833"/>
    </source>
</evidence>
<dbReference type="SUPFAM" id="SSF48208">
    <property type="entry name" value="Six-hairpin glycosidases"/>
    <property type="match status" value="1"/>
</dbReference>
<gene>
    <name evidence="6" type="ORF">GWK41_09125</name>
</gene>
<dbReference type="EMBL" id="JAACYA010000002">
    <property type="protein sequence ID" value="MBK3333230.1"/>
    <property type="molecule type" value="Genomic_DNA"/>
</dbReference>
<evidence type="ECO:0000259" key="4">
    <source>
        <dbReference type="Pfam" id="PF04784"/>
    </source>
</evidence>
<evidence type="ECO:0000256" key="2">
    <source>
        <dbReference type="ARBA" id="ARBA00022801"/>
    </source>
</evidence>
<dbReference type="Pfam" id="PF22422">
    <property type="entry name" value="MGH1-like_GH"/>
    <property type="match status" value="1"/>
</dbReference>
<comment type="similarity">
    <text evidence="1">Belongs to the glycosyl hydrolase 63 family.</text>
</comment>
<reference evidence="6 7" key="1">
    <citation type="journal article" date="2021" name="Syst. Appl. Microbiol.">
        <title>Persephonella atlantica sp. nov.: How to adapt to physico-chemical gradients in high temperature hydrothermal habitats.</title>
        <authorList>
            <person name="Francois D.X."/>
            <person name="Godfroy A."/>
            <person name="Mathien C."/>
            <person name="Aube J."/>
            <person name="Cathalot C."/>
            <person name="Lesongeur F."/>
            <person name="L'Haridon S."/>
            <person name="Philippon X."/>
            <person name="Roussel E.G."/>
        </authorList>
    </citation>
    <scope>NUCLEOTIDE SEQUENCE [LARGE SCALE GENOMIC DNA]</scope>
    <source>
        <strain evidence="6 7">MO1340</strain>
    </source>
</reference>
<keyword evidence="3" id="KW-0326">Glycosidase</keyword>
<keyword evidence="7" id="KW-1185">Reference proteome</keyword>